<dbReference type="Proteomes" id="UP000593561">
    <property type="component" value="Unassembled WGS sequence"/>
</dbReference>
<dbReference type="EMBL" id="JABFAC010000001">
    <property type="protein sequence ID" value="MBA0604142.1"/>
    <property type="molecule type" value="Genomic_DNA"/>
</dbReference>
<protein>
    <submittedName>
        <fullName evidence="1">Uncharacterized protein</fullName>
    </submittedName>
</protein>
<comment type="caution">
    <text evidence="1">The sequence shown here is derived from an EMBL/GenBank/DDBJ whole genome shotgun (WGS) entry which is preliminary data.</text>
</comment>
<reference evidence="1 2" key="1">
    <citation type="journal article" date="2019" name="Genome Biol. Evol.">
        <title>Insights into the evolution of the New World diploid cottons (Gossypium, subgenus Houzingenia) based on genome sequencing.</title>
        <authorList>
            <person name="Grover C.E."/>
            <person name="Arick M.A. 2nd"/>
            <person name="Thrash A."/>
            <person name="Conover J.L."/>
            <person name="Sanders W.S."/>
            <person name="Peterson D.G."/>
            <person name="Frelichowski J.E."/>
            <person name="Scheffler J.A."/>
            <person name="Scheffler B.E."/>
            <person name="Wendel J.F."/>
        </authorList>
    </citation>
    <scope>NUCLEOTIDE SEQUENCE [LARGE SCALE GENOMIC DNA]</scope>
    <source>
        <strain evidence="1">27</strain>
        <tissue evidence="1">Leaf</tissue>
    </source>
</reference>
<accession>A0A7J8QSN5</accession>
<evidence type="ECO:0000313" key="1">
    <source>
        <dbReference type="EMBL" id="MBA0604142.1"/>
    </source>
</evidence>
<name>A0A7J8QSN5_GOSDV</name>
<organism evidence="1 2">
    <name type="scientific">Gossypium davidsonii</name>
    <name type="common">Davidson's cotton</name>
    <name type="synonym">Gossypium klotzschianum subsp. davidsonii</name>
    <dbReference type="NCBI Taxonomy" id="34287"/>
    <lineage>
        <taxon>Eukaryota</taxon>
        <taxon>Viridiplantae</taxon>
        <taxon>Streptophyta</taxon>
        <taxon>Embryophyta</taxon>
        <taxon>Tracheophyta</taxon>
        <taxon>Spermatophyta</taxon>
        <taxon>Magnoliopsida</taxon>
        <taxon>eudicotyledons</taxon>
        <taxon>Gunneridae</taxon>
        <taxon>Pentapetalae</taxon>
        <taxon>rosids</taxon>
        <taxon>malvids</taxon>
        <taxon>Malvales</taxon>
        <taxon>Malvaceae</taxon>
        <taxon>Malvoideae</taxon>
        <taxon>Gossypium</taxon>
    </lineage>
</organism>
<sequence>MRRAGRKLSLVTNAFRVFLMLSM</sequence>
<keyword evidence="2" id="KW-1185">Reference proteome</keyword>
<dbReference type="AlphaFoldDB" id="A0A7J8QSN5"/>
<gene>
    <name evidence="1" type="ORF">Godav_016822</name>
</gene>
<evidence type="ECO:0000313" key="2">
    <source>
        <dbReference type="Proteomes" id="UP000593561"/>
    </source>
</evidence>
<proteinExistence type="predicted"/>